<evidence type="ECO:0000313" key="1">
    <source>
        <dbReference type="EMBL" id="KAB1077167.1"/>
    </source>
</evidence>
<proteinExistence type="predicted"/>
<dbReference type="RefSeq" id="WP_151001954.1">
    <property type="nucleotide sequence ID" value="NZ_BPQY01000250.1"/>
</dbReference>
<organism evidence="1 2">
    <name type="scientific">Methylobacterium soli</name>
    <dbReference type="NCBI Taxonomy" id="553447"/>
    <lineage>
        <taxon>Bacteria</taxon>
        <taxon>Pseudomonadati</taxon>
        <taxon>Pseudomonadota</taxon>
        <taxon>Alphaproteobacteria</taxon>
        <taxon>Hyphomicrobiales</taxon>
        <taxon>Methylobacteriaceae</taxon>
        <taxon>Methylobacterium</taxon>
    </lineage>
</organism>
<dbReference type="OrthoDB" id="7997598at2"/>
<sequence length="90" mass="10022">MSLHLQRVRVATTSPDTESRLVFADDFLVAVLVQLSDDHEDDAGMWFLEVGFGRLDHPMPPKFANLDEAQDWIEQRLAGNQASSTAIPAL</sequence>
<gene>
    <name evidence="1" type="ORF">F6X53_20000</name>
</gene>
<keyword evidence="2" id="KW-1185">Reference proteome</keyword>
<name>A0A6L3T269_9HYPH</name>
<reference evidence="1 2" key="1">
    <citation type="submission" date="2019-09" db="EMBL/GenBank/DDBJ databases">
        <title>YIM 48816 draft genome.</title>
        <authorList>
            <person name="Jiang L."/>
        </authorList>
    </citation>
    <scope>NUCLEOTIDE SEQUENCE [LARGE SCALE GENOMIC DNA]</scope>
    <source>
        <strain evidence="1 2">YIM 48816</strain>
    </source>
</reference>
<dbReference type="EMBL" id="VZZK01000023">
    <property type="protein sequence ID" value="KAB1077167.1"/>
    <property type="molecule type" value="Genomic_DNA"/>
</dbReference>
<dbReference type="Proteomes" id="UP000474159">
    <property type="component" value="Unassembled WGS sequence"/>
</dbReference>
<protein>
    <submittedName>
        <fullName evidence="1">Uncharacterized protein</fullName>
    </submittedName>
</protein>
<comment type="caution">
    <text evidence="1">The sequence shown here is derived from an EMBL/GenBank/DDBJ whole genome shotgun (WGS) entry which is preliminary data.</text>
</comment>
<evidence type="ECO:0000313" key="2">
    <source>
        <dbReference type="Proteomes" id="UP000474159"/>
    </source>
</evidence>
<dbReference type="AlphaFoldDB" id="A0A6L3T269"/>
<accession>A0A6L3T269</accession>